<name>A0A174BTL2_9FIRM</name>
<evidence type="ECO:0000259" key="1">
    <source>
        <dbReference type="Pfam" id="PF14192"/>
    </source>
</evidence>
<evidence type="ECO:0000313" key="2">
    <source>
        <dbReference type="EMBL" id="CUO03963.1"/>
    </source>
</evidence>
<dbReference type="Proteomes" id="UP000095787">
    <property type="component" value="Unassembled WGS sequence"/>
</dbReference>
<sequence length="82" mass="8910">MRFPSKEVVERIRKEFPSGTRVELLQMDDPQAPPIGTQGTVMGVDDIGSIMVAWDNGSGLSVAFGEDLCQKVKNTSDGNKQV</sequence>
<organism evidence="2 3">
    <name type="scientific">[Ruminococcus] torques</name>
    <dbReference type="NCBI Taxonomy" id="33039"/>
    <lineage>
        <taxon>Bacteria</taxon>
        <taxon>Bacillati</taxon>
        <taxon>Bacillota</taxon>
        <taxon>Clostridia</taxon>
        <taxon>Lachnospirales</taxon>
        <taxon>Lachnospiraceae</taxon>
        <taxon>Mediterraneibacter</taxon>
    </lineage>
</organism>
<proteinExistence type="predicted"/>
<accession>A0A174BTL2</accession>
<dbReference type="RefSeq" id="WP_055158986.1">
    <property type="nucleotide sequence ID" value="NZ_CYZO01000016.1"/>
</dbReference>
<dbReference type="EMBL" id="CYZO01000016">
    <property type="protein sequence ID" value="CUO03963.1"/>
    <property type="molecule type" value="Genomic_DNA"/>
</dbReference>
<protein>
    <recommendedName>
        <fullName evidence="1">DUF4314 domain-containing protein</fullName>
    </recommendedName>
</protein>
<dbReference type="InterPro" id="IPR025463">
    <property type="entry name" value="DUF4314"/>
</dbReference>
<feature type="domain" description="DUF4314" evidence="1">
    <location>
        <begin position="6"/>
        <end position="72"/>
    </location>
</feature>
<reference evidence="2 3" key="1">
    <citation type="submission" date="2015-09" db="EMBL/GenBank/DDBJ databases">
        <authorList>
            <consortium name="Pathogen Informatics"/>
        </authorList>
    </citation>
    <scope>NUCLEOTIDE SEQUENCE [LARGE SCALE GENOMIC DNA]</scope>
    <source>
        <strain evidence="2 3">2789STDY5834841</strain>
    </source>
</reference>
<dbReference type="AlphaFoldDB" id="A0A174BTL2"/>
<gene>
    <name evidence="2" type="ORF">ERS852456_01450</name>
</gene>
<evidence type="ECO:0000313" key="3">
    <source>
        <dbReference type="Proteomes" id="UP000095787"/>
    </source>
</evidence>
<dbReference type="Pfam" id="PF14192">
    <property type="entry name" value="DUF4314"/>
    <property type="match status" value="1"/>
</dbReference>